<evidence type="ECO:0000313" key="2">
    <source>
        <dbReference type="EMBL" id="ERF60805.1"/>
    </source>
</evidence>
<reference evidence="4 5" key="1">
    <citation type="submission" date="2013-08" db="EMBL/GenBank/DDBJ databases">
        <authorList>
            <person name="Durkin A.S."/>
            <person name="Haft D.R."/>
            <person name="McCorrison J."/>
            <person name="Torralba M."/>
            <person name="Gillis M."/>
            <person name="Haft D.H."/>
            <person name="Methe B."/>
            <person name="Sutton G."/>
            <person name="Nelson K.E."/>
        </authorList>
    </citation>
    <scope>NUCLEOTIDE SEQUENCE [LARGE SCALE GENOMIC DNA]</scope>
    <source>
        <strain evidence="3 5">ATCC 35536</strain>
        <strain evidence="2 4">VPI DR56BR1116</strain>
    </source>
</reference>
<accession>U2LAV2</accession>
<dbReference type="PATRIC" id="fig|1125725.3.peg.1209"/>
<dbReference type="Proteomes" id="UP000016646">
    <property type="component" value="Unassembled WGS sequence"/>
</dbReference>
<feature type="signal peptide" evidence="1">
    <location>
        <begin position="1"/>
        <end position="24"/>
    </location>
</feature>
<dbReference type="EMBL" id="AUZJ01000033">
    <property type="protein sequence ID" value="ERF60805.1"/>
    <property type="molecule type" value="Genomic_DNA"/>
</dbReference>
<comment type="caution">
    <text evidence="2">The sequence shown here is derived from an EMBL/GenBank/DDBJ whole genome shotgun (WGS) entry which is preliminary data.</text>
</comment>
<dbReference type="Proteomes" id="UP000016412">
    <property type="component" value="Unassembled WGS sequence"/>
</dbReference>
<dbReference type="OrthoDB" id="2111300at2"/>
<evidence type="ECO:0000313" key="3">
    <source>
        <dbReference type="EMBL" id="ERK01603.1"/>
    </source>
</evidence>
<dbReference type="STRING" id="1125725.HMPREF1325_0447"/>
<organism evidence="2 4">
    <name type="scientific">Treponema socranskii subsp. socranskii VPI DR56BR1116 = ATCC 35536</name>
    <dbReference type="NCBI Taxonomy" id="1125725"/>
    <lineage>
        <taxon>Bacteria</taxon>
        <taxon>Pseudomonadati</taxon>
        <taxon>Spirochaetota</taxon>
        <taxon>Spirochaetia</taxon>
        <taxon>Spirochaetales</taxon>
        <taxon>Treponemataceae</taxon>
        <taxon>Treponema</taxon>
    </lineage>
</organism>
<evidence type="ECO:0000313" key="4">
    <source>
        <dbReference type="Proteomes" id="UP000016412"/>
    </source>
</evidence>
<evidence type="ECO:0000313" key="5">
    <source>
        <dbReference type="Proteomes" id="UP000016646"/>
    </source>
</evidence>
<gene>
    <name evidence="3" type="ORF">HMPREF0860_1180</name>
    <name evidence="2" type="ORF">HMPREF1325_0447</name>
</gene>
<name>U2LAV2_TRESO</name>
<proteinExistence type="predicted"/>
<evidence type="ECO:0000256" key="1">
    <source>
        <dbReference type="SAM" id="SignalP"/>
    </source>
</evidence>
<keyword evidence="1" id="KW-0732">Signal</keyword>
<dbReference type="EMBL" id="AVQI01000055">
    <property type="protein sequence ID" value="ERK01603.1"/>
    <property type="molecule type" value="Genomic_DNA"/>
</dbReference>
<dbReference type="RefSeq" id="WP_021330259.1">
    <property type="nucleotide sequence ID" value="NZ_AUZJ01000033.1"/>
</dbReference>
<dbReference type="AlphaFoldDB" id="U2LAV2"/>
<dbReference type="eggNOG" id="ENOG5032XTS">
    <property type="taxonomic scope" value="Bacteria"/>
</dbReference>
<sequence length="513" mass="56683">MKKTKAIAALIGALCFILPYFAHAQDALDFGNADFESDVSDDFGGASQDGKSAGLSIGGEAKIDFRYYVDSRNSDGNNKSFSDWDTYIKPKGKIELAYEGSKTEADVTFAFNKDVIADYPFDIIDEMTLRAYLGNFVLEGGKMKVVWGKGDKLHVLDNFNANDYTDFIIPDYIDRRISEPMVRLVWNAPKDVGIVNSLRVEGIYAPFMTADRYGSGMWQPAEMSALKASVTAAAAGVIKHKFPGGITGTTPPPIIVKYMTMLSHANSLAGNNFYPNLYRLKYGQAGVRATATLGTWDVGLSYYTGRSKKASVNAAKLQSYVQNYLSTGNAAEGDTFIDYDRLHVFGAEGAKTFGGFNFRAEAAYTMTNDFSGSDAAIRNHSIGWVFGFDKDLPLSNLNVNVQTIGSCVLNDGGVRDNGAYDVDYNANASYTNDKIVVNISDSWNHEKIKPELRIIWGIEREDLIVMPQIRWNVADSFDIIASGLFIHTFDADKSEFPAFRHNSFVQLGMKYRF</sequence>
<keyword evidence="5" id="KW-1185">Reference proteome</keyword>
<protein>
    <submittedName>
        <fullName evidence="2">Uncharacterized protein</fullName>
    </submittedName>
</protein>
<feature type="chain" id="PRO_5004630268" evidence="1">
    <location>
        <begin position="25"/>
        <end position="513"/>
    </location>
</feature>